<proteinExistence type="predicted"/>
<protein>
    <submittedName>
        <fullName evidence="2">Uncharacterized protein</fullName>
    </submittedName>
</protein>
<accession>A0A151P963</accession>
<organism evidence="2 3">
    <name type="scientific">Alligator mississippiensis</name>
    <name type="common">American alligator</name>
    <dbReference type="NCBI Taxonomy" id="8496"/>
    <lineage>
        <taxon>Eukaryota</taxon>
        <taxon>Metazoa</taxon>
        <taxon>Chordata</taxon>
        <taxon>Craniata</taxon>
        <taxon>Vertebrata</taxon>
        <taxon>Euteleostomi</taxon>
        <taxon>Archelosauria</taxon>
        <taxon>Archosauria</taxon>
        <taxon>Crocodylia</taxon>
        <taxon>Alligatoridae</taxon>
        <taxon>Alligatorinae</taxon>
        <taxon>Alligator</taxon>
    </lineage>
</organism>
<comment type="caution">
    <text evidence="2">The sequence shown here is derived from an EMBL/GenBank/DDBJ whole genome shotgun (WGS) entry which is preliminary data.</text>
</comment>
<evidence type="ECO:0000313" key="2">
    <source>
        <dbReference type="EMBL" id="KYO45573.1"/>
    </source>
</evidence>
<reference evidence="2 3" key="1">
    <citation type="journal article" date="2012" name="Genome Biol.">
        <title>Sequencing three crocodilian genomes to illuminate the evolution of archosaurs and amniotes.</title>
        <authorList>
            <person name="St John J.A."/>
            <person name="Braun E.L."/>
            <person name="Isberg S.R."/>
            <person name="Miles L.G."/>
            <person name="Chong A.Y."/>
            <person name="Gongora J."/>
            <person name="Dalzell P."/>
            <person name="Moran C."/>
            <person name="Bed'hom B."/>
            <person name="Abzhanov A."/>
            <person name="Burgess S.C."/>
            <person name="Cooksey A.M."/>
            <person name="Castoe T.A."/>
            <person name="Crawford N.G."/>
            <person name="Densmore L.D."/>
            <person name="Drew J.C."/>
            <person name="Edwards S.V."/>
            <person name="Faircloth B.C."/>
            <person name="Fujita M.K."/>
            <person name="Greenwold M.J."/>
            <person name="Hoffmann F.G."/>
            <person name="Howard J.M."/>
            <person name="Iguchi T."/>
            <person name="Janes D.E."/>
            <person name="Khan S.Y."/>
            <person name="Kohno S."/>
            <person name="de Koning A.J."/>
            <person name="Lance S.L."/>
            <person name="McCarthy F.M."/>
            <person name="McCormack J.E."/>
            <person name="Merchant M.E."/>
            <person name="Peterson D.G."/>
            <person name="Pollock D.D."/>
            <person name="Pourmand N."/>
            <person name="Raney B.J."/>
            <person name="Roessler K.A."/>
            <person name="Sanford J.R."/>
            <person name="Sawyer R.H."/>
            <person name="Schmidt C.J."/>
            <person name="Triplett E.W."/>
            <person name="Tuberville T.D."/>
            <person name="Venegas-Anaya M."/>
            <person name="Howard J.T."/>
            <person name="Jarvis E.D."/>
            <person name="Guillette L.J.Jr."/>
            <person name="Glenn T.C."/>
            <person name="Green R.E."/>
            <person name="Ray D.A."/>
        </authorList>
    </citation>
    <scope>NUCLEOTIDE SEQUENCE [LARGE SCALE GENOMIC DNA]</scope>
    <source>
        <strain evidence="2">KSC_2009_1</strain>
    </source>
</reference>
<dbReference type="Proteomes" id="UP000050525">
    <property type="component" value="Unassembled WGS sequence"/>
</dbReference>
<dbReference type="EMBL" id="AKHW03000540">
    <property type="protein sequence ID" value="KYO45573.1"/>
    <property type="molecule type" value="Genomic_DNA"/>
</dbReference>
<evidence type="ECO:0000313" key="3">
    <source>
        <dbReference type="Proteomes" id="UP000050525"/>
    </source>
</evidence>
<keyword evidence="3" id="KW-1185">Reference proteome</keyword>
<dbReference type="AlphaFoldDB" id="A0A151P963"/>
<feature type="region of interest" description="Disordered" evidence="1">
    <location>
        <begin position="1"/>
        <end position="77"/>
    </location>
</feature>
<gene>
    <name evidence="2" type="ORF">Y1Q_0023987</name>
</gene>
<evidence type="ECO:0000256" key="1">
    <source>
        <dbReference type="SAM" id="MobiDB-lite"/>
    </source>
</evidence>
<name>A0A151P963_ALLMI</name>
<sequence>MGPSSAEDVQHQPQKHRSRSSFPMAGTDESVTYAQLKFPKPPPGQSVTPQAQGPDLGEADGTYETLQPSPVGQGVARHGVQQCRELLAGSAVSGGVPGLG</sequence>